<organism evidence="1 2">
    <name type="scientific">Stephania japonica</name>
    <dbReference type="NCBI Taxonomy" id="461633"/>
    <lineage>
        <taxon>Eukaryota</taxon>
        <taxon>Viridiplantae</taxon>
        <taxon>Streptophyta</taxon>
        <taxon>Embryophyta</taxon>
        <taxon>Tracheophyta</taxon>
        <taxon>Spermatophyta</taxon>
        <taxon>Magnoliopsida</taxon>
        <taxon>Ranunculales</taxon>
        <taxon>Menispermaceae</taxon>
        <taxon>Menispermoideae</taxon>
        <taxon>Cissampelideae</taxon>
        <taxon>Stephania</taxon>
    </lineage>
</organism>
<dbReference type="AlphaFoldDB" id="A0AAP0EGT9"/>
<keyword evidence="2" id="KW-1185">Reference proteome</keyword>
<protein>
    <submittedName>
        <fullName evidence="1">Uncharacterized protein</fullName>
    </submittedName>
</protein>
<gene>
    <name evidence="1" type="ORF">Sjap_023435</name>
</gene>
<evidence type="ECO:0000313" key="1">
    <source>
        <dbReference type="EMBL" id="KAK9090258.1"/>
    </source>
</evidence>
<dbReference type="EMBL" id="JBBNAE010000010">
    <property type="protein sequence ID" value="KAK9090258.1"/>
    <property type="molecule type" value="Genomic_DNA"/>
</dbReference>
<accession>A0AAP0EGT9</accession>
<name>A0AAP0EGT9_9MAGN</name>
<sequence length="51" mass="5807">MSLRKLLGGEEYLIQEESFVDAKDKCLSCTHVDLISKRRKRAAIDVISLLN</sequence>
<proteinExistence type="predicted"/>
<comment type="caution">
    <text evidence="1">The sequence shown here is derived from an EMBL/GenBank/DDBJ whole genome shotgun (WGS) entry which is preliminary data.</text>
</comment>
<dbReference type="Proteomes" id="UP001417504">
    <property type="component" value="Unassembled WGS sequence"/>
</dbReference>
<evidence type="ECO:0000313" key="2">
    <source>
        <dbReference type="Proteomes" id="UP001417504"/>
    </source>
</evidence>
<reference evidence="1 2" key="1">
    <citation type="submission" date="2024-01" db="EMBL/GenBank/DDBJ databases">
        <title>Genome assemblies of Stephania.</title>
        <authorList>
            <person name="Yang L."/>
        </authorList>
    </citation>
    <scope>NUCLEOTIDE SEQUENCE [LARGE SCALE GENOMIC DNA]</scope>
    <source>
        <strain evidence="1">QJT</strain>
        <tissue evidence="1">Leaf</tissue>
    </source>
</reference>